<accession>A8DJW3</accession>
<name>A8DJW3_9BACT</name>
<evidence type="ECO:0000313" key="1">
    <source>
        <dbReference type="EMBL" id="ABV27220.1"/>
    </source>
</evidence>
<gene>
    <name evidence="1" type="ORF">YS_M60-F11.206</name>
</gene>
<protein>
    <submittedName>
        <fullName evidence="1">Uncharacterized protein</fullName>
    </submittedName>
</protein>
<sequence length="43" mass="5133">MYLLWTLPLPLQWNTALLLQSCANAMRVNQKGYLFQHFLHWTA</sequence>
<organism evidence="1">
    <name type="scientific">Chloracidobacterium thermophilum</name>
    <dbReference type="NCBI Taxonomy" id="458033"/>
    <lineage>
        <taxon>Bacteria</taxon>
        <taxon>Pseudomonadati</taxon>
        <taxon>Acidobacteriota</taxon>
        <taxon>Terriglobia</taxon>
        <taxon>Terriglobales</taxon>
        <taxon>Acidobacteriaceae</taxon>
        <taxon>Chloracidobacterium</taxon>
    </lineage>
</organism>
<dbReference type="AlphaFoldDB" id="A8DJW3"/>
<proteinExistence type="predicted"/>
<reference evidence="1" key="1">
    <citation type="journal article" date="2007" name="Science">
        <title>Candidatus Chloracidobacterium thermophilum: an aerobic phototrophic Acidobacterium.</title>
        <authorList>
            <person name="Bryant D.A."/>
            <person name="Costas A.M."/>
            <person name="Maresca J.A."/>
            <person name="Chew A.G."/>
            <person name="Klatt C.G."/>
            <person name="Bateson M.M."/>
            <person name="Tallon L.J."/>
            <person name="Hostetler J."/>
            <person name="Nelson W.C."/>
            <person name="Heidelberg J.F."/>
            <person name="Ward D.M."/>
        </authorList>
    </citation>
    <scope>NUCLEOTIDE SEQUENCE</scope>
</reference>
<dbReference type="EMBL" id="EF531339">
    <property type="protein sequence ID" value="ABV27220.1"/>
    <property type="molecule type" value="Genomic_DNA"/>
</dbReference>